<gene>
    <name evidence="1" type="ORF">BN869_000002009_1</name>
</gene>
<organism evidence="1">
    <name type="scientific">Bionectria ochroleuca</name>
    <name type="common">Gliocladium roseum</name>
    <dbReference type="NCBI Taxonomy" id="29856"/>
    <lineage>
        <taxon>Eukaryota</taxon>
        <taxon>Fungi</taxon>
        <taxon>Dikarya</taxon>
        <taxon>Ascomycota</taxon>
        <taxon>Pezizomycotina</taxon>
        <taxon>Sordariomycetes</taxon>
        <taxon>Hypocreomycetidae</taxon>
        <taxon>Hypocreales</taxon>
        <taxon>Bionectriaceae</taxon>
        <taxon>Clonostachys</taxon>
    </lineage>
</organism>
<protein>
    <submittedName>
        <fullName evidence="1">Uncharacterized protein</fullName>
    </submittedName>
</protein>
<proteinExistence type="predicted"/>
<name>A0A0B7JM59_BIOOC</name>
<accession>A0A0B7JM59</accession>
<sequence length="63" mass="6871">MDIESAQRISALDTGGRCVIGRDAENRKSSRDWFLDLDVVAGLLPHESNFPLGTHAESFLALA</sequence>
<dbReference type="EMBL" id="CDPU01000003">
    <property type="protein sequence ID" value="CEO45954.1"/>
    <property type="molecule type" value="Genomic_DNA"/>
</dbReference>
<dbReference type="AlphaFoldDB" id="A0A0B7JM59"/>
<reference evidence="1" key="1">
    <citation type="submission" date="2015-01" db="EMBL/GenBank/DDBJ databases">
        <authorList>
            <person name="Durling Mikael"/>
        </authorList>
    </citation>
    <scope>NUCLEOTIDE SEQUENCE</scope>
</reference>
<evidence type="ECO:0000313" key="1">
    <source>
        <dbReference type="EMBL" id="CEO45954.1"/>
    </source>
</evidence>